<organism evidence="1">
    <name type="scientific">marine sediment metagenome</name>
    <dbReference type="NCBI Taxonomy" id="412755"/>
    <lineage>
        <taxon>unclassified sequences</taxon>
        <taxon>metagenomes</taxon>
        <taxon>ecological metagenomes</taxon>
    </lineage>
</organism>
<dbReference type="EMBL" id="BARW01000370">
    <property type="protein sequence ID" value="GAI63472.1"/>
    <property type="molecule type" value="Genomic_DNA"/>
</dbReference>
<comment type="caution">
    <text evidence="1">The sequence shown here is derived from an EMBL/GenBank/DDBJ whole genome shotgun (WGS) entry which is preliminary data.</text>
</comment>
<gene>
    <name evidence="1" type="ORF">S12H4_01735</name>
</gene>
<dbReference type="AlphaFoldDB" id="X1Q4Q8"/>
<accession>X1Q4Q8</accession>
<sequence length="60" mass="6488">MTFSPGVEMLLSWQIVKEGTSKGSGRFSEGVYIAGPAYEEGFAASHAVIERTNLMLPLEP</sequence>
<name>X1Q4Q8_9ZZZZ</name>
<reference evidence="1" key="1">
    <citation type="journal article" date="2014" name="Front. Microbiol.">
        <title>High frequency of phylogenetically diverse reductive dehalogenase-homologous genes in deep subseafloor sedimentary metagenomes.</title>
        <authorList>
            <person name="Kawai M."/>
            <person name="Futagami T."/>
            <person name="Toyoda A."/>
            <person name="Takaki Y."/>
            <person name="Nishi S."/>
            <person name="Hori S."/>
            <person name="Arai W."/>
            <person name="Tsubouchi T."/>
            <person name="Morono Y."/>
            <person name="Uchiyama I."/>
            <person name="Ito T."/>
            <person name="Fujiyama A."/>
            <person name="Inagaki F."/>
            <person name="Takami H."/>
        </authorList>
    </citation>
    <scope>NUCLEOTIDE SEQUENCE</scope>
    <source>
        <strain evidence="1">Expedition CK06-06</strain>
    </source>
</reference>
<proteinExistence type="predicted"/>
<protein>
    <submittedName>
        <fullName evidence="1">Uncharacterized protein</fullName>
    </submittedName>
</protein>
<evidence type="ECO:0000313" key="1">
    <source>
        <dbReference type="EMBL" id="GAI63472.1"/>
    </source>
</evidence>